<dbReference type="VEuPathDB" id="FungiDB:PV06_00677"/>
<dbReference type="InterPro" id="IPR011009">
    <property type="entry name" value="Kinase-like_dom_sf"/>
</dbReference>
<name>A0A0D2DYA2_9EURO</name>
<dbReference type="InterPro" id="IPR000719">
    <property type="entry name" value="Prot_kinase_dom"/>
</dbReference>
<dbReference type="AlphaFoldDB" id="A0A0D2DYA2"/>
<organism evidence="3 4">
    <name type="scientific">Exophiala oligosperma</name>
    <dbReference type="NCBI Taxonomy" id="215243"/>
    <lineage>
        <taxon>Eukaryota</taxon>
        <taxon>Fungi</taxon>
        <taxon>Dikarya</taxon>
        <taxon>Ascomycota</taxon>
        <taxon>Pezizomycotina</taxon>
        <taxon>Eurotiomycetes</taxon>
        <taxon>Chaetothyriomycetidae</taxon>
        <taxon>Chaetothyriales</taxon>
        <taxon>Herpotrichiellaceae</taxon>
        <taxon>Exophiala</taxon>
    </lineage>
</organism>
<feature type="domain" description="Protein kinase" evidence="2">
    <location>
        <begin position="220"/>
        <end position="450"/>
    </location>
</feature>
<accession>A0A0D2DYA2</accession>
<dbReference type="GO" id="GO:0005524">
    <property type="term" value="F:ATP binding"/>
    <property type="evidence" value="ECO:0007669"/>
    <property type="project" value="InterPro"/>
</dbReference>
<gene>
    <name evidence="3" type="ORF">PV06_00677</name>
</gene>
<evidence type="ECO:0000256" key="1">
    <source>
        <dbReference type="SAM" id="MobiDB-lite"/>
    </source>
</evidence>
<feature type="compositionally biased region" description="Basic and acidic residues" evidence="1">
    <location>
        <begin position="95"/>
        <end position="116"/>
    </location>
</feature>
<dbReference type="OrthoDB" id="4062651at2759"/>
<feature type="compositionally biased region" description="Acidic residues" evidence="1">
    <location>
        <begin position="406"/>
        <end position="425"/>
    </location>
</feature>
<protein>
    <recommendedName>
        <fullName evidence="2">Protein kinase domain-containing protein</fullName>
    </recommendedName>
</protein>
<dbReference type="PROSITE" id="PS50011">
    <property type="entry name" value="PROTEIN_KINASE_DOM"/>
    <property type="match status" value="1"/>
</dbReference>
<reference evidence="3 4" key="1">
    <citation type="submission" date="2015-01" db="EMBL/GenBank/DDBJ databases">
        <title>The Genome Sequence of Exophiala oligosperma CBS72588.</title>
        <authorList>
            <consortium name="The Broad Institute Genomics Platform"/>
            <person name="Cuomo C."/>
            <person name="de Hoog S."/>
            <person name="Gorbushina A."/>
            <person name="Stielow B."/>
            <person name="Teixiera M."/>
            <person name="Abouelleil A."/>
            <person name="Chapman S.B."/>
            <person name="Priest M."/>
            <person name="Young S.K."/>
            <person name="Wortman J."/>
            <person name="Nusbaum C."/>
            <person name="Birren B."/>
        </authorList>
    </citation>
    <scope>NUCLEOTIDE SEQUENCE [LARGE SCALE GENOMIC DNA]</scope>
    <source>
        <strain evidence="3 4">CBS 72588</strain>
    </source>
</reference>
<dbReference type="GeneID" id="27352751"/>
<dbReference type="Proteomes" id="UP000053342">
    <property type="component" value="Unassembled WGS sequence"/>
</dbReference>
<feature type="compositionally biased region" description="Basic and acidic residues" evidence="1">
    <location>
        <begin position="436"/>
        <end position="450"/>
    </location>
</feature>
<dbReference type="HOGENOM" id="CLU_035264_6_0_1"/>
<feature type="region of interest" description="Disordered" evidence="1">
    <location>
        <begin position="405"/>
        <end position="450"/>
    </location>
</feature>
<dbReference type="Gene3D" id="1.10.510.10">
    <property type="entry name" value="Transferase(Phosphotransferase) domain 1"/>
    <property type="match status" value="1"/>
</dbReference>
<proteinExistence type="predicted"/>
<evidence type="ECO:0000259" key="2">
    <source>
        <dbReference type="PROSITE" id="PS50011"/>
    </source>
</evidence>
<feature type="region of interest" description="Disordered" evidence="1">
    <location>
        <begin position="91"/>
        <end position="116"/>
    </location>
</feature>
<keyword evidence="4" id="KW-1185">Reference proteome</keyword>
<sequence length="450" mass="50760">MAVGDAGQEPTCHILNFFYDDEDSCALTALINGVRFHIIVDASRPRGSGSGEVFTEYLKRLRSVKVAEANIDNATTKGAITKGIIAEDEAISKGTEADPKSDRSSPMRDDKDSAIDLSADKYERLKDAGDKELQKESDAELCLQNWILGAFEDETRRLAPGNPSSKKQSLYEWYHGETHYFEVEFSDNRLAPQELEETEELQRRMEELTPRLPMPKYIKEMDLPWIGPEDIEVLSEIVDPEPVHPGAVKYNNEVYFFKPVDPDQPQPTKREIKMLSKIETLGLGDKIMVPRLLGLVAFEHSTTEIMGLLLTNIPSPKPLTTLLSSEVPEEKRLRWADEAQDVVKELHQKGIVWGDAKADNFMVDEDDNLWIIDFGGSYTEGWVDPEVSETKDGDKMGLEKIVDALVDPDENTFDPEDDAEDDSDFEPTSKKRKRTNGTEDSKSSRRKAEE</sequence>
<evidence type="ECO:0000313" key="4">
    <source>
        <dbReference type="Proteomes" id="UP000053342"/>
    </source>
</evidence>
<dbReference type="GO" id="GO:0004672">
    <property type="term" value="F:protein kinase activity"/>
    <property type="evidence" value="ECO:0007669"/>
    <property type="project" value="InterPro"/>
</dbReference>
<dbReference type="SUPFAM" id="SSF56112">
    <property type="entry name" value="Protein kinase-like (PK-like)"/>
    <property type="match status" value="1"/>
</dbReference>
<dbReference type="RefSeq" id="XP_016268264.1">
    <property type="nucleotide sequence ID" value="XM_016401211.1"/>
</dbReference>
<evidence type="ECO:0000313" key="3">
    <source>
        <dbReference type="EMBL" id="KIW48048.1"/>
    </source>
</evidence>
<dbReference type="EMBL" id="KN847332">
    <property type="protein sequence ID" value="KIW48048.1"/>
    <property type="molecule type" value="Genomic_DNA"/>
</dbReference>